<dbReference type="Gene3D" id="2.60.40.1190">
    <property type="match status" value="1"/>
</dbReference>
<evidence type="ECO:0000313" key="4">
    <source>
        <dbReference type="EMBL" id="MCO5724150.1"/>
    </source>
</evidence>
<name>A0ABT1AVQ6_9FLAO</name>
<proteinExistence type="predicted"/>
<dbReference type="Pfam" id="PF06452">
    <property type="entry name" value="CBM9_1"/>
    <property type="match status" value="1"/>
</dbReference>
<dbReference type="EMBL" id="JAMXIB010000003">
    <property type="protein sequence ID" value="MCO5724150.1"/>
    <property type="molecule type" value="Genomic_DNA"/>
</dbReference>
<gene>
    <name evidence="4" type="ORF">NG653_04740</name>
</gene>
<dbReference type="SUPFAM" id="SSF49344">
    <property type="entry name" value="CBD9-like"/>
    <property type="match status" value="1"/>
</dbReference>
<dbReference type="InterPro" id="IPR004843">
    <property type="entry name" value="Calcineurin-like_PHP"/>
</dbReference>
<evidence type="ECO:0000259" key="2">
    <source>
        <dbReference type="Pfam" id="PF00149"/>
    </source>
</evidence>
<keyword evidence="1" id="KW-0732">Signal</keyword>
<dbReference type="PANTHER" id="PTHR43143:SF1">
    <property type="entry name" value="SERINE_THREONINE-PROTEIN PHOSPHATASE CPPED1"/>
    <property type="match status" value="1"/>
</dbReference>
<keyword evidence="5" id="KW-1185">Reference proteome</keyword>
<evidence type="ECO:0000256" key="1">
    <source>
        <dbReference type="SAM" id="SignalP"/>
    </source>
</evidence>
<dbReference type="RefSeq" id="WP_252740532.1">
    <property type="nucleotide sequence ID" value="NZ_JAMXIB010000003.1"/>
</dbReference>
<evidence type="ECO:0000313" key="5">
    <source>
        <dbReference type="Proteomes" id="UP001206312"/>
    </source>
</evidence>
<dbReference type="InterPro" id="IPR051918">
    <property type="entry name" value="STPP_CPPED1"/>
</dbReference>
<accession>A0ABT1AVQ6</accession>
<feature type="domain" description="Carbohydrate-binding" evidence="3">
    <location>
        <begin position="427"/>
        <end position="577"/>
    </location>
</feature>
<dbReference type="InterPro" id="IPR029052">
    <property type="entry name" value="Metallo-depent_PP-like"/>
</dbReference>
<reference evidence="4 5" key="1">
    <citation type="submission" date="2022-06" db="EMBL/GenBank/DDBJ databases">
        <authorList>
            <person name="Xuan X."/>
        </authorList>
    </citation>
    <scope>NUCLEOTIDE SEQUENCE [LARGE SCALE GENOMIC DNA]</scope>
    <source>
        <strain evidence="4 5">2V75</strain>
    </source>
</reference>
<comment type="caution">
    <text evidence="4">The sequence shown here is derived from an EMBL/GenBank/DDBJ whole genome shotgun (WGS) entry which is preliminary data.</text>
</comment>
<dbReference type="Gene3D" id="3.60.21.10">
    <property type="match status" value="1"/>
</dbReference>
<organism evidence="4 5">
    <name type="scientific">Robiginitalea marina</name>
    <dbReference type="NCBI Taxonomy" id="2954105"/>
    <lineage>
        <taxon>Bacteria</taxon>
        <taxon>Pseudomonadati</taxon>
        <taxon>Bacteroidota</taxon>
        <taxon>Flavobacteriia</taxon>
        <taxon>Flavobacteriales</taxon>
        <taxon>Flavobacteriaceae</taxon>
        <taxon>Robiginitalea</taxon>
    </lineage>
</organism>
<feature type="chain" id="PRO_5045645367" evidence="1">
    <location>
        <begin position="20"/>
        <end position="609"/>
    </location>
</feature>
<dbReference type="SUPFAM" id="SSF56300">
    <property type="entry name" value="Metallo-dependent phosphatases"/>
    <property type="match status" value="1"/>
</dbReference>
<evidence type="ECO:0000259" key="3">
    <source>
        <dbReference type="Pfam" id="PF06452"/>
    </source>
</evidence>
<dbReference type="InterPro" id="IPR010502">
    <property type="entry name" value="Carb-bd_dom_fam9"/>
</dbReference>
<dbReference type="Proteomes" id="UP001206312">
    <property type="component" value="Unassembled WGS sequence"/>
</dbReference>
<sequence>MLRLASLLCLVLWSAGASAQQKPTIYIDIPTEKKPWNHIEWNESPAQFQFAIVTDRTGGHRPGVFPMGIRKLNLLQPEFVMSVGDLIEGYTKDTVQLNAEWKEFMSFIEPLEAPFFYVPGNHDFTNEVMEAKWKELFGVSYYHFVYKDVLFLCLNSEDNLRGAGRGTIGDEQFEYIKKVLEENAGVKWTLVFMHQPLWVQEDTKRWKDVEALLEGRNHNVFAGHYHRYWKAQRNNGKYIALATTGGGSRLRGRAYGEFDHVVWATMTEEGPVLANLFLDGIWDEDVVTEDLVDLVRNRPFPVQIAPIYGEAPAPAELSAEVKATNRSDTKMRVSLKGYTHDHLFYQLEQTDFVVEPNNVATFALKMKNPGQTPLSEMSSFTVRAEITYEFEAQPNVSFSNDLKYQPFERHPVRKVSGRKVDGDLKDWKGAEWISVDRRDGAPFDYDGPADCSLKFATAYDADYFYVAVDLADNDFFVAEDGSYWDQDGLIVGLDARPKHLSAFNQGEGRGRDWIAYLRTFKSKNPVYDEARLPAAVTSAVKRTETGATLEIAFPMEYIEKMGGADWSSLRLGLGYYDYDARDAEPTTLFWFPAWNATDDVPGSGMLFRE</sequence>
<dbReference type="PANTHER" id="PTHR43143">
    <property type="entry name" value="METALLOPHOSPHOESTERASE, CALCINEURIN SUPERFAMILY"/>
    <property type="match status" value="1"/>
</dbReference>
<feature type="domain" description="Calcineurin-like phosphoesterase" evidence="2">
    <location>
        <begin position="75"/>
        <end position="228"/>
    </location>
</feature>
<protein>
    <submittedName>
        <fullName evidence="4">Metallophosphoesterase</fullName>
    </submittedName>
</protein>
<dbReference type="Pfam" id="PF00149">
    <property type="entry name" value="Metallophos"/>
    <property type="match status" value="1"/>
</dbReference>
<feature type="signal peptide" evidence="1">
    <location>
        <begin position="1"/>
        <end position="19"/>
    </location>
</feature>